<protein>
    <submittedName>
        <fullName evidence="1">Uncharacterized protein</fullName>
    </submittedName>
</protein>
<dbReference type="EMBL" id="CP063356">
    <property type="protein sequence ID" value="QOY35906.1"/>
    <property type="molecule type" value="Genomic_DNA"/>
</dbReference>
<dbReference type="AlphaFoldDB" id="A0A1S2M462"/>
<evidence type="ECO:0000313" key="1">
    <source>
        <dbReference type="EMBL" id="OIJ19404.1"/>
    </source>
</evidence>
<reference evidence="2 3" key="2">
    <citation type="journal article" date="2017" name="Genome Announc.">
        <title>Draft Genome Sequences of Four Alkaliphilic Bacteria Belonging to the Anaerobacillus Genus.</title>
        <authorList>
            <person name="Bassil N.M."/>
            <person name="Lloyd J.R."/>
        </authorList>
    </citation>
    <scope>NUCLEOTIDE SEQUENCE [LARGE SCALE GENOMIC DNA]</scope>
    <source>
        <strain evidence="2 3">NB2006</strain>
    </source>
</reference>
<reference evidence="2 3" key="3">
    <citation type="journal article" date="2019" name="Int. J. Syst. Evol. Microbiol.">
        <title>Anaerobacillus isosaccharinicus sp. nov., an alkaliphilic bacterium which degrades isosaccharinic acid.</title>
        <authorList>
            <person name="Bassil N.M."/>
            <person name="Lloyd J.R."/>
        </authorList>
    </citation>
    <scope>NUCLEOTIDE SEQUENCE [LARGE SCALE GENOMIC DNA]</scope>
    <source>
        <strain evidence="2 3">NB2006</strain>
    </source>
</reference>
<keyword evidence="3" id="KW-1185">Reference proteome</keyword>
<gene>
    <name evidence="2" type="ORF">AWH56_025185</name>
    <name evidence="1" type="ORF">AWH56_09380</name>
</gene>
<name>A0A1S2M462_9BACI</name>
<sequence length="125" mass="14831">MNKTELNADVVQWLNQKTKSSSDRVVLLDGFTFMLSKLKLQGSVRLTHGDFFHQRFWKSVDRTLNYNLLRKKKLPISLYEFYYKVSVSEELIYLENGLAKITTKGIDFLEKPYEEQLDFLLSKIW</sequence>
<dbReference type="Proteomes" id="UP000180175">
    <property type="component" value="Chromosome"/>
</dbReference>
<reference evidence="1 3" key="1">
    <citation type="submission" date="2016-10" db="EMBL/GenBank/DDBJ databases">
        <title>Draft genome sequences of four alkaliphilic bacteria belonging to the Anaerobacillus genus.</title>
        <authorList>
            <person name="Bassil N.M."/>
            <person name="Lloyd J.R."/>
        </authorList>
    </citation>
    <scope>NUCLEOTIDE SEQUENCE [LARGE SCALE GENOMIC DNA]</scope>
    <source>
        <strain evidence="1 3">NB2006</strain>
    </source>
</reference>
<evidence type="ECO:0000313" key="2">
    <source>
        <dbReference type="EMBL" id="QOY35906.1"/>
    </source>
</evidence>
<organism evidence="1 3">
    <name type="scientific">Anaerobacillus isosaccharinicus</name>
    <dbReference type="NCBI Taxonomy" id="1532552"/>
    <lineage>
        <taxon>Bacteria</taxon>
        <taxon>Bacillati</taxon>
        <taxon>Bacillota</taxon>
        <taxon>Bacilli</taxon>
        <taxon>Bacillales</taxon>
        <taxon>Bacillaceae</taxon>
        <taxon>Anaerobacillus</taxon>
    </lineage>
</organism>
<reference evidence="2" key="4">
    <citation type="submission" date="2020-10" db="EMBL/GenBank/DDBJ databases">
        <authorList>
            <person name="Bassil N.M."/>
            <person name="Lloyd J.R."/>
        </authorList>
    </citation>
    <scope>NUCLEOTIDE SEQUENCE</scope>
    <source>
        <strain evidence="2">NB2006</strain>
    </source>
</reference>
<dbReference type="EMBL" id="LQXD01000079">
    <property type="protein sequence ID" value="OIJ19404.1"/>
    <property type="molecule type" value="Genomic_DNA"/>
</dbReference>
<proteinExistence type="predicted"/>
<dbReference type="RefSeq" id="WP_071316925.1">
    <property type="nucleotide sequence ID" value="NZ_CP063356.2"/>
</dbReference>
<dbReference type="KEGG" id="aia:AWH56_025185"/>
<evidence type="ECO:0000313" key="3">
    <source>
        <dbReference type="Proteomes" id="UP000180175"/>
    </source>
</evidence>
<accession>A0A1S2M462</accession>